<dbReference type="EMBL" id="PJQY01000184">
    <property type="protein sequence ID" value="PQQ16618.1"/>
    <property type="molecule type" value="Genomic_DNA"/>
</dbReference>
<feature type="region of interest" description="Disordered" evidence="1">
    <location>
        <begin position="1"/>
        <end position="34"/>
    </location>
</feature>
<protein>
    <submittedName>
        <fullName evidence="2">Uncharacterized protein</fullName>
    </submittedName>
</protein>
<sequence>MPALSSSVSPTHAPTTSVRQSKGAARSGTKRGPSLLRWLGKRVGERLTFSMSSINEFPLTLARSSDKVGGRVHRDFLNN</sequence>
<name>A0A314ZHC5_PRUYE</name>
<reference evidence="2 3" key="1">
    <citation type="submission" date="2018-02" db="EMBL/GenBank/DDBJ databases">
        <title>Draft genome of wild Prunus yedoensis var. nudiflora.</title>
        <authorList>
            <person name="Baek S."/>
            <person name="Kim J.-H."/>
            <person name="Choi K."/>
            <person name="Kim G.-B."/>
            <person name="Cho A."/>
            <person name="Jang H."/>
            <person name="Shin C.-H."/>
            <person name="Yu H.-J."/>
            <person name="Mun J.-H."/>
        </authorList>
    </citation>
    <scope>NUCLEOTIDE SEQUENCE [LARGE SCALE GENOMIC DNA]</scope>
    <source>
        <strain evidence="3">cv. Jeju island</strain>
        <tissue evidence="2">Leaf</tissue>
    </source>
</reference>
<evidence type="ECO:0000313" key="3">
    <source>
        <dbReference type="Proteomes" id="UP000250321"/>
    </source>
</evidence>
<keyword evidence="3" id="KW-1185">Reference proteome</keyword>
<evidence type="ECO:0000313" key="2">
    <source>
        <dbReference type="EMBL" id="PQQ16618.1"/>
    </source>
</evidence>
<evidence type="ECO:0000256" key="1">
    <source>
        <dbReference type="SAM" id="MobiDB-lite"/>
    </source>
</evidence>
<organism evidence="2 3">
    <name type="scientific">Prunus yedoensis var. nudiflora</name>
    <dbReference type="NCBI Taxonomy" id="2094558"/>
    <lineage>
        <taxon>Eukaryota</taxon>
        <taxon>Viridiplantae</taxon>
        <taxon>Streptophyta</taxon>
        <taxon>Embryophyta</taxon>
        <taxon>Tracheophyta</taxon>
        <taxon>Spermatophyta</taxon>
        <taxon>Magnoliopsida</taxon>
        <taxon>eudicotyledons</taxon>
        <taxon>Gunneridae</taxon>
        <taxon>Pentapetalae</taxon>
        <taxon>rosids</taxon>
        <taxon>fabids</taxon>
        <taxon>Rosales</taxon>
        <taxon>Rosaceae</taxon>
        <taxon>Amygdaloideae</taxon>
        <taxon>Amygdaleae</taxon>
        <taxon>Prunus</taxon>
    </lineage>
</organism>
<dbReference type="Proteomes" id="UP000250321">
    <property type="component" value="Unassembled WGS sequence"/>
</dbReference>
<gene>
    <name evidence="2" type="ORF">Pyn_16709</name>
</gene>
<accession>A0A314ZHC5</accession>
<comment type="caution">
    <text evidence="2">The sequence shown here is derived from an EMBL/GenBank/DDBJ whole genome shotgun (WGS) entry which is preliminary data.</text>
</comment>
<feature type="compositionally biased region" description="Polar residues" evidence="1">
    <location>
        <begin position="1"/>
        <end position="20"/>
    </location>
</feature>
<proteinExistence type="predicted"/>
<dbReference type="AlphaFoldDB" id="A0A314ZHC5"/>